<evidence type="ECO:0000313" key="3">
    <source>
        <dbReference type="EMBL" id="SCM08767.1"/>
    </source>
</evidence>
<dbReference type="PANTHER" id="PTHR46889:SF5">
    <property type="entry name" value="INTEGRASE PROTEIN"/>
    <property type="match status" value="1"/>
</dbReference>
<protein>
    <recommendedName>
        <fullName evidence="2">Integrase catalytic domain-containing protein</fullName>
    </recommendedName>
</protein>
<dbReference type="InterPro" id="IPR025948">
    <property type="entry name" value="HTH-like_dom"/>
</dbReference>
<evidence type="ECO:0000259" key="2">
    <source>
        <dbReference type="PROSITE" id="PS50994"/>
    </source>
</evidence>
<proteinExistence type="predicted"/>
<dbReference type="GO" id="GO:0003676">
    <property type="term" value="F:nucleic acid binding"/>
    <property type="evidence" value="ECO:0007669"/>
    <property type="project" value="InterPro"/>
</dbReference>
<evidence type="ECO:0000256" key="1">
    <source>
        <dbReference type="ARBA" id="ARBA00002286"/>
    </source>
</evidence>
<feature type="domain" description="Integrase catalytic" evidence="2">
    <location>
        <begin position="114"/>
        <end position="278"/>
    </location>
</feature>
<dbReference type="PANTHER" id="PTHR46889">
    <property type="entry name" value="TRANSPOSASE INSF FOR INSERTION SEQUENCE IS3B-RELATED"/>
    <property type="match status" value="1"/>
</dbReference>
<dbReference type="InterPro" id="IPR036397">
    <property type="entry name" value="RNaseH_sf"/>
</dbReference>
<dbReference type="Pfam" id="PF00665">
    <property type="entry name" value="rve"/>
    <property type="match status" value="1"/>
</dbReference>
<dbReference type="Proteomes" id="UP000242164">
    <property type="component" value="Unassembled WGS sequence"/>
</dbReference>
<dbReference type="GO" id="GO:0015074">
    <property type="term" value="P:DNA integration"/>
    <property type="evidence" value="ECO:0007669"/>
    <property type="project" value="InterPro"/>
</dbReference>
<dbReference type="NCBIfam" id="NF033516">
    <property type="entry name" value="transpos_IS3"/>
    <property type="match status" value="1"/>
</dbReference>
<dbReference type="Pfam" id="PF13333">
    <property type="entry name" value="rve_2"/>
    <property type="match status" value="1"/>
</dbReference>
<dbReference type="SUPFAM" id="SSF53098">
    <property type="entry name" value="Ribonuclease H-like"/>
    <property type="match status" value="1"/>
</dbReference>
<dbReference type="InterPro" id="IPR050900">
    <property type="entry name" value="Transposase_IS3/IS150/IS904"/>
</dbReference>
<dbReference type="PROSITE" id="PS50994">
    <property type="entry name" value="INTEGRASE"/>
    <property type="match status" value="1"/>
</dbReference>
<dbReference type="EMBL" id="FMIK01000078">
    <property type="protein sequence ID" value="SCM08767.1"/>
    <property type="molecule type" value="Genomic_DNA"/>
</dbReference>
<name>A0AAX2CNZ5_9BACI</name>
<dbReference type="Gene3D" id="3.30.420.10">
    <property type="entry name" value="Ribonuclease H-like superfamily/Ribonuclease H"/>
    <property type="match status" value="1"/>
</dbReference>
<dbReference type="InterPro" id="IPR001584">
    <property type="entry name" value="Integrase_cat-core"/>
</dbReference>
<accession>A0AAX2CNZ5</accession>
<dbReference type="Pfam" id="PF13276">
    <property type="entry name" value="HTH_21"/>
    <property type="match status" value="1"/>
</dbReference>
<organism evidence="3 4">
    <name type="scientific">Bacillus cytotoxicus</name>
    <dbReference type="NCBI Taxonomy" id="580165"/>
    <lineage>
        <taxon>Bacteria</taxon>
        <taxon>Bacillati</taxon>
        <taxon>Bacillota</taxon>
        <taxon>Bacilli</taxon>
        <taxon>Bacillales</taxon>
        <taxon>Bacillaceae</taxon>
        <taxon>Bacillus</taxon>
        <taxon>Bacillus cereus group</taxon>
    </lineage>
</organism>
<dbReference type="InterPro" id="IPR012337">
    <property type="entry name" value="RNaseH-like_sf"/>
</dbReference>
<comment type="caution">
    <text evidence="3">The sequence shown here is derived from an EMBL/GenBank/DDBJ whole genome shotgun (WGS) entry which is preliminary data.</text>
</comment>
<dbReference type="InterPro" id="IPR048020">
    <property type="entry name" value="Transpos_IS3"/>
</dbReference>
<reference evidence="3 4" key="1">
    <citation type="submission" date="2016-08" db="EMBL/GenBank/DDBJ databases">
        <authorList>
            <person name="Loux V."/>
            <person name="Rue O."/>
        </authorList>
    </citation>
    <scope>NUCLEOTIDE SEQUENCE [LARGE SCALE GENOMIC DNA]</scope>
    <source>
        <strain evidence="3 4">AFSSA_08CEB44bac</strain>
    </source>
</reference>
<evidence type="ECO:0000313" key="4">
    <source>
        <dbReference type="Proteomes" id="UP000242164"/>
    </source>
</evidence>
<dbReference type="AlphaFoldDB" id="A0AAX2CNZ5"/>
<comment type="function">
    <text evidence="1">Involved in the transposition of the insertion sequence.</text>
</comment>
<gene>
    <name evidence="3" type="ORF">BCB44BAC_04671</name>
</gene>
<sequence>MVRYFCELAGVSRSGYYAWLRQTDQHMEREQNDEKDYELIQEIFYRKEKKCGARFIKMELENTKGICMNLKRIYRIMHKYHLVTKIRRANPYKHIAKATQEHKICPNLLNRQFHQGEPEQKMVTDITYLFYGKGKKAYLSCVKDCKTREILAYHVSPSLQMEIVYQTLEKLKVRLGSTIHPEALLHSDQGVHYTHPEYQKRVREMGLRQSMSRRGNCLDNAPMESFFGHMKDELNYKCCQTFQSLQEVIDEYMQDYNYDRYQWTLKKMAPVQYRNHLLSA</sequence>